<gene>
    <name evidence="1" type="ORF">PHYSODRAFT_319237</name>
</gene>
<protein>
    <submittedName>
        <fullName evidence="1">Uncharacterized protein</fullName>
    </submittedName>
</protein>
<keyword evidence="2" id="KW-1185">Reference proteome</keyword>
<sequence length="154" mass="16713">MAALTRYALLKPATLETVGKAVSGPQQGQLDMRAVTEGEALSGIGTYVGSAVSVARVWDYGIAVGYNWKSADRKGTLQVTFNNETLELEYREGEIQDLALETYALRPCWLRSVMETMPGEMRALHDTVQDHFNGIGQAARRSSATVLKKASGCA</sequence>
<dbReference type="Proteomes" id="UP000002640">
    <property type="component" value="Unassembled WGS sequence"/>
</dbReference>
<dbReference type="AlphaFoldDB" id="G5A9N7"/>
<dbReference type="GeneID" id="20644302"/>
<dbReference type="RefSeq" id="XP_009536883.1">
    <property type="nucleotide sequence ID" value="XM_009538588.1"/>
</dbReference>
<proteinExistence type="predicted"/>
<organism evidence="1 2">
    <name type="scientific">Phytophthora sojae (strain P6497)</name>
    <name type="common">Soybean stem and root rot agent</name>
    <name type="synonym">Phytophthora megasperma f. sp. glycines</name>
    <dbReference type="NCBI Taxonomy" id="1094619"/>
    <lineage>
        <taxon>Eukaryota</taxon>
        <taxon>Sar</taxon>
        <taxon>Stramenopiles</taxon>
        <taxon>Oomycota</taxon>
        <taxon>Peronosporomycetes</taxon>
        <taxon>Peronosporales</taxon>
        <taxon>Peronosporaceae</taxon>
        <taxon>Phytophthora</taxon>
    </lineage>
</organism>
<evidence type="ECO:0000313" key="2">
    <source>
        <dbReference type="Proteomes" id="UP000002640"/>
    </source>
</evidence>
<reference evidence="1 2" key="1">
    <citation type="journal article" date="2006" name="Science">
        <title>Phytophthora genome sequences uncover evolutionary origins and mechanisms of pathogenesis.</title>
        <authorList>
            <person name="Tyler B.M."/>
            <person name="Tripathy S."/>
            <person name="Zhang X."/>
            <person name="Dehal P."/>
            <person name="Jiang R.H."/>
            <person name="Aerts A."/>
            <person name="Arredondo F.D."/>
            <person name="Baxter L."/>
            <person name="Bensasson D."/>
            <person name="Beynon J.L."/>
            <person name="Chapman J."/>
            <person name="Damasceno C.M."/>
            <person name="Dorrance A.E."/>
            <person name="Dou D."/>
            <person name="Dickerman A.W."/>
            <person name="Dubchak I.L."/>
            <person name="Garbelotto M."/>
            <person name="Gijzen M."/>
            <person name="Gordon S.G."/>
            <person name="Govers F."/>
            <person name="Grunwald N.J."/>
            <person name="Huang W."/>
            <person name="Ivors K.L."/>
            <person name="Jones R.W."/>
            <person name="Kamoun S."/>
            <person name="Krampis K."/>
            <person name="Lamour K.H."/>
            <person name="Lee M.K."/>
            <person name="McDonald W.H."/>
            <person name="Medina M."/>
            <person name="Meijer H.J."/>
            <person name="Nordberg E.K."/>
            <person name="Maclean D.J."/>
            <person name="Ospina-Giraldo M.D."/>
            <person name="Morris P.F."/>
            <person name="Phuntumart V."/>
            <person name="Putnam N.H."/>
            <person name="Rash S."/>
            <person name="Rose J.K."/>
            <person name="Sakihama Y."/>
            <person name="Salamov A.A."/>
            <person name="Savidor A."/>
            <person name="Scheuring C.F."/>
            <person name="Smith B.M."/>
            <person name="Sobral B.W."/>
            <person name="Terry A."/>
            <person name="Torto-Alalibo T.A."/>
            <person name="Win J."/>
            <person name="Xu Z."/>
            <person name="Zhang H."/>
            <person name="Grigoriev I.V."/>
            <person name="Rokhsar D.S."/>
            <person name="Boore J.L."/>
        </authorList>
    </citation>
    <scope>NUCLEOTIDE SEQUENCE [LARGE SCALE GENOMIC DNA]</scope>
    <source>
        <strain evidence="1 2">P6497</strain>
    </source>
</reference>
<evidence type="ECO:0000313" key="1">
    <source>
        <dbReference type="EMBL" id="EGZ07317.1"/>
    </source>
</evidence>
<accession>G5A9N7</accession>
<dbReference type="KEGG" id="psoj:PHYSODRAFT_319237"/>
<dbReference type="EMBL" id="JH159162">
    <property type="protein sequence ID" value="EGZ07317.1"/>
    <property type="molecule type" value="Genomic_DNA"/>
</dbReference>
<name>G5A9N7_PHYSP</name>
<dbReference type="InParanoid" id="G5A9N7"/>